<organism evidence="2 3">
    <name type="scientific">[Curtobacterium] plantarum</name>
    <dbReference type="NCBI Taxonomy" id="221276"/>
    <lineage>
        <taxon>Bacteria</taxon>
        <taxon>Pseudomonadati</taxon>
        <taxon>Pseudomonadota</taxon>
        <taxon>Gammaproteobacteria</taxon>
        <taxon>Enterobacterales</taxon>
        <taxon>Erwiniaceae</taxon>
        <taxon>Pantoea</taxon>
    </lineage>
</organism>
<dbReference type="InterPro" id="IPR018060">
    <property type="entry name" value="HTH_AraC"/>
</dbReference>
<reference evidence="2 3" key="1">
    <citation type="submission" date="2023-07" db="EMBL/GenBank/DDBJ databases">
        <title>Sorghum-associated microbial communities from plants grown in Nebraska, USA.</title>
        <authorList>
            <person name="Schachtman D."/>
        </authorList>
    </citation>
    <scope>NUCLEOTIDE SEQUENCE [LARGE SCALE GENOMIC DNA]</scope>
    <source>
        <strain evidence="2 3">CC49</strain>
    </source>
</reference>
<dbReference type="PROSITE" id="PS01124">
    <property type="entry name" value="HTH_ARAC_FAMILY_2"/>
    <property type="match status" value="1"/>
</dbReference>
<comment type="caution">
    <text evidence="2">The sequence shown here is derived from an EMBL/GenBank/DDBJ whole genome shotgun (WGS) entry which is preliminary data.</text>
</comment>
<dbReference type="Proteomes" id="UP001244623">
    <property type="component" value="Unassembled WGS sequence"/>
</dbReference>
<gene>
    <name evidence="2" type="ORF">J2X94_000296</name>
</gene>
<accession>A0ABT9T700</accession>
<proteinExistence type="predicted"/>
<keyword evidence="3" id="KW-1185">Reference proteome</keyword>
<sequence>MQYVKSARFYQPHMLMVRQQMTAAAAGFESLSTFNREFKCRSGRSPAEKIKHM</sequence>
<dbReference type="EMBL" id="JAUSSJ010000001">
    <property type="protein sequence ID" value="MDQ0018168.1"/>
    <property type="molecule type" value="Genomic_DNA"/>
</dbReference>
<feature type="domain" description="HTH araC/xylS-type" evidence="1">
    <location>
        <begin position="23"/>
        <end position="52"/>
    </location>
</feature>
<name>A0ABT9T700_9GAMM</name>
<evidence type="ECO:0000259" key="1">
    <source>
        <dbReference type="PROSITE" id="PS01124"/>
    </source>
</evidence>
<dbReference type="Gene3D" id="1.10.10.60">
    <property type="entry name" value="Homeodomain-like"/>
    <property type="match status" value="1"/>
</dbReference>
<evidence type="ECO:0000313" key="2">
    <source>
        <dbReference type="EMBL" id="MDQ0018168.1"/>
    </source>
</evidence>
<evidence type="ECO:0000313" key="3">
    <source>
        <dbReference type="Proteomes" id="UP001244623"/>
    </source>
</evidence>
<protein>
    <submittedName>
        <fullName evidence="2">AraC-like DNA-binding protein</fullName>
    </submittedName>
</protein>